<proteinExistence type="predicted"/>
<evidence type="ECO:0000313" key="1">
    <source>
        <dbReference type="EMBL" id="KAK7030220.1"/>
    </source>
</evidence>
<dbReference type="Proteomes" id="UP001362999">
    <property type="component" value="Unassembled WGS sequence"/>
</dbReference>
<sequence>MQFCVKETAKLIVWPFTDVDLLRVYGAPAMLGVGSKDCEDDSRNQHYTLIYNLNPTLPINLTMARIVESGPRSSRRILITWARRPFVAGTILTNGAISFAWNGKKVRFSAIPDSIEEGLTAAGNAFFSVFSAPLFHDDFEFNELSNLGQGSYVLTQLESLREFRFMFSRNHDFTNPQIPPRSISPYIAQGTLAPRVKTNKSSIVSRTFAELDLTYEPLGFERIDLDARALHGEKNLFAARQVCFQSDTPGVLWLFS</sequence>
<keyword evidence="2" id="KW-1185">Reference proteome</keyword>
<evidence type="ECO:0000313" key="2">
    <source>
        <dbReference type="Proteomes" id="UP001362999"/>
    </source>
</evidence>
<name>A0AAW0BU49_9AGAR</name>
<dbReference type="AlphaFoldDB" id="A0AAW0BU49"/>
<accession>A0AAW0BU49</accession>
<dbReference type="EMBL" id="JAWWNJ010000026">
    <property type="protein sequence ID" value="KAK7030220.1"/>
    <property type="molecule type" value="Genomic_DNA"/>
</dbReference>
<comment type="caution">
    <text evidence="1">The sequence shown here is derived from an EMBL/GenBank/DDBJ whole genome shotgun (WGS) entry which is preliminary data.</text>
</comment>
<protein>
    <submittedName>
        <fullName evidence="1">Uncharacterized protein</fullName>
    </submittedName>
</protein>
<organism evidence="1 2">
    <name type="scientific">Favolaschia claudopus</name>
    <dbReference type="NCBI Taxonomy" id="2862362"/>
    <lineage>
        <taxon>Eukaryota</taxon>
        <taxon>Fungi</taxon>
        <taxon>Dikarya</taxon>
        <taxon>Basidiomycota</taxon>
        <taxon>Agaricomycotina</taxon>
        <taxon>Agaricomycetes</taxon>
        <taxon>Agaricomycetidae</taxon>
        <taxon>Agaricales</taxon>
        <taxon>Marasmiineae</taxon>
        <taxon>Mycenaceae</taxon>
        <taxon>Favolaschia</taxon>
    </lineage>
</organism>
<reference evidence="1 2" key="1">
    <citation type="journal article" date="2024" name="J Genomics">
        <title>Draft genome sequencing and assembly of Favolaschia claudopus CIRM-BRFM 2984 isolated from oak limbs.</title>
        <authorList>
            <person name="Navarro D."/>
            <person name="Drula E."/>
            <person name="Chaduli D."/>
            <person name="Cazenave R."/>
            <person name="Ahrendt S."/>
            <person name="Wang J."/>
            <person name="Lipzen A."/>
            <person name="Daum C."/>
            <person name="Barry K."/>
            <person name="Grigoriev I.V."/>
            <person name="Favel A."/>
            <person name="Rosso M.N."/>
            <person name="Martin F."/>
        </authorList>
    </citation>
    <scope>NUCLEOTIDE SEQUENCE [LARGE SCALE GENOMIC DNA]</scope>
    <source>
        <strain evidence="1 2">CIRM-BRFM 2984</strain>
    </source>
</reference>
<gene>
    <name evidence="1" type="ORF">R3P38DRAFT_3189180</name>
</gene>